<dbReference type="EMBL" id="JANHOG010002734">
    <property type="protein sequence ID" value="KAJ3520475.1"/>
    <property type="molecule type" value="Genomic_DNA"/>
</dbReference>
<keyword evidence="2" id="KW-1185">Reference proteome</keyword>
<organism evidence="1 2">
    <name type="scientific">Phlebia brevispora</name>
    <dbReference type="NCBI Taxonomy" id="194682"/>
    <lineage>
        <taxon>Eukaryota</taxon>
        <taxon>Fungi</taxon>
        <taxon>Dikarya</taxon>
        <taxon>Basidiomycota</taxon>
        <taxon>Agaricomycotina</taxon>
        <taxon>Agaricomycetes</taxon>
        <taxon>Polyporales</taxon>
        <taxon>Meruliaceae</taxon>
        <taxon>Phlebia</taxon>
    </lineage>
</organism>
<sequence length="364" mass="40894">MTEFVVSGPPEVDSTFGVLFIGFIFGVTLYGLTFFQTYVFYSRFPNESVWVECMVGLLWAIDTATTALLCPPSPLQTILLSDYKLPDTVGQTARYEVNERRHFFVTMQESLRRAPSQDVHGGKGTGGPCDYYRAALLLLACLYSDRQERIYRHYYFVAVQLSDRELISALVTPSMKMVITANECIATICDILIVGSMHYFLSVARNPEMRTPADWFEWGIVNVVNRGTSFTVWQCVLFLTFVAMPHSQVWILFHFIVSKVYVNTLLSMLNSRKASRGRGVNEEDNLVNRNAKGANAHPAARSMQVDALEFERHQNVSLELGPMSSPKGDLGRLNVNVRPSSMDSETLRGPISPMSMKASTYDGN</sequence>
<protein>
    <submittedName>
        <fullName evidence="1">Uncharacterized protein</fullName>
    </submittedName>
</protein>
<comment type="caution">
    <text evidence="1">The sequence shown here is derived from an EMBL/GenBank/DDBJ whole genome shotgun (WGS) entry which is preliminary data.</text>
</comment>
<proteinExistence type="predicted"/>
<dbReference type="Proteomes" id="UP001148662">
    <property type="component" value="Unassembled WGS sequence"/>
</dbReference>
<gene>
    <name evidence="1" type="ORF">NM688_g9157</name>
</gene>
<accession>A0ACC1RMC7</accession>
<reference evidence="1" key="1">
    <citation type="submission" date="2022-07" db="EMBL/GenBank/DDBJ databases">
        <title>Genome Sequence of Phlebia brevispora.</title>
        <authorList>
            <person name="Buettner E."/>
        </authorList>
    </citation>
    <scope>NUCLEOTIDE SEQUENCE</scope>
    <source>
        <strain evidence="1">MPL23</strain>
    </source>
</reference>
<evidence type="ECO:0000313" key="1">
    <source>
        <dbReference type="EMBL" id="KAJ3520475.1"/>
    </source>
</evidence>
<evidence type="ECO:0000313" key="2">
    <source>
        <dbReference type="Proteomes" id="UP001148662"/>
    </source>
</evidence>
<name>A0ACC1RMC7_9APHY</name>